<dbReference type="InterPro" id="IPR043129">
    <property type="entry name" value="ATPase_NBD"/>
</dbReference>
<dbReference type="InterPro" id="IPR004001">
    <property type="entry name" value="Actin_CS"/>
</dbReference>
<dbReference type="OrthoDB" id="9973372at2759"/>
<keyword evidence="6" id="KW-0067">ATP-binding</keyword>
<evidence type="ECO:0000256" key="9">
    <source>
        <dbReference type="RuleBase" id="RU000487"/>
    </source>
</evidence>
<evidence type="ECO:0000256" key="6">
    <source>
        <dbReference type="ARBA" id="ARBA00022840"/>
    </source>
</evidence>
<dbReference type="FunFam" id="3.90.640.10:FF:000047">
    <property type="entry name" value="Actin, alpha skeletal muscle"/>
    <property type="match status" value="1"/>
</dbReference>
<dbReference type="GO" id="GO:0005524">
    <property type="term" value="F:ATP binding"/>
    <property type="evidence" value="ECO:0007669"/>
    <property type="project" value="UniProtKB-KW"/>
</dbReference>
<keyword evidence="11" id="KW-1185">Reference proteome</keyword>
<evidence type="ECO:0000256" key="2">
    <source>
        <dbReference type="ARBA" id="ARBA00006752"/>
    </source>
</evidence>
<keyword evidence="5" id="KW-0378">Hydrolase</keyword>
<protein>
    <recommendedName>
        <fullName evidence="12">Actin</fullName>
    </recommendedName>
</protein>
<organism evidence="10 11">
    <name type="scientific">Diploscapter pachys</name>
    <dbReference type="NCBI Taxonomy" id="2018661"/>
    <lineage>
        <taxon>Eukaryota</taxon>
        <taxon>Metazoa</taxon>
        <taxon>Ecdysozoa</taxon>
        <taxon>Nematoda</taxon>
        <taxon>Chromadorea</taxon>
        <taxon>Rhabditida</taxon>
        <taxon>Rhabditina</taxon>
        <taxon>Rhabditomorpha</taxon>
        <taxon>Rhabditoidea</taxon>
        <taxon>Rhabditidae</taxon>
        <taxon>Diploscapter</taxon>
    </lineage>
</organism>
<evidence type="ECO:0000256" key="7">
    <source>
        <dbReference type="ARBA" id="ARBA00023212"/>
    </source>
</evidence>
<dbReference type="EMBL" id="LIAE01007728">
    <property type="protein sequence ID" value="PAV77351.1"/>
    <property type="molecule type" value="Genomic_DNA"/>
</dbReference>
<dbReference type="SUPFAM" id="SSF53067">
    <property type="entry name" value="Actin-like ATPase domain"/>
    <property type="match status" value="2"/>
</dbReference>
<evidence type="ECO:0000256" key="5">
    <source>
        <dbReference type="ARBA" id="ARBA00022801"/>
    </source>
</evidence>
<dbReference type="Pfam" id="PF00022">
    <property type="entry name" value="Actin"/>
    <property type="match status" value="1"/>
</dbReference>
<dbReference type="FunFam" id="3.30.420.40:FF:000058">
    <property type="entry name" value="Putative actin-related protein 5"/>
    <property type="match status" value="1"/>
</dbReference>
<evidence type="ECO:0000313" key="11">
    <source>
        <dbReference type="Proteomes" id="UP000218231"/>
    </source>
</evidence>
<dbReference type="PROSITE" id="PS01132">
    <property type="entry name" value="ACTINS_ACT_LIKE"/>
    <property type="match status" value="1"/>
</dbReference>
<dbReference type="PRINTS" id="PR00190">
    <property type="entry name" value="ACTIN"/>
</dbReference>
<comment type="similarity">
    <text evidence="2 9">Belongs to the actin family.</text>
</comment>
<dbReference type="PROSITE" id="PS00432">
    <property type="entry name" value="ACTINS_2"/>
    <property type="match status" value="1"/>
</dbReference>
<dbReference type="PANTHER" id="PTHR11937">
    <property type="entry name" value="ACTIN"/>
    <property type="match status" value="1"/>
</dbReference>
<evidence type="ECO:0000256" key="1">
    <source>
        <dbReference type="ARBA" id="ARBA00004245"/>
    </source>
</evidence>
<evidence type="ECO:0000256" key="8">
    <source>
        <dbReference type="ARBA" id="ARBA00049360"/>
    </source>
</evidence>
<dbReference type="GO" id="GO:0016787">
    <property type="term" value="F:hydrolase activity"/>
    <property type="evidence" value="ECO:0007669"/>
    <property type="project" value="UniProtKB-KW"/>
</dbReference>
<gene>
    <name evidence="10" type="ORF">WR25_08423</name>
</gene>
<keyword evidence="7" id="KW-0206">Cytoskeleton</keyword>
<dbReference type="FunFam" id="3.30.420.40:FF:000218">
    <property type="entry name" value="actin, alpha sarcomeric/skeletal-like"/>
    <property type="match status" value="1"/>
</dbReference>
<evidence type="ECO:0008006" key="12">
    <source>
        <dbReference type="Google" id="ProtNLM"/>
    </source>
</evidence>
<evidence type="ECO:0000256" key="3">
    <source>
        <dbReference type="ARBA" id="ARBA00022490"/>
    </source>
</evidence>
<evidence type="ECO:0000313" key="10">
    <source>
        <dbReference type="EMBL" id="PAV77351.1"/>
    </source>
</evidence>
<proteinExistence type="inferred from homology"/>
<reference evidence="10 11" key="1">
    <citation type="journal article" date="2017" name="Curr. Biol.">
        <title>Genome architecture and evolution of a unichromosomal asexual nematode.</title>
        <authorList>
            <person name="Fradin H."/>
            <person name="Zegar C."/>
            <person name="Gutwein M."/>
            <person name="Lucas J."/>
            <person name="Kovtun M."/>
            <person name="Corcoran D."/>
            <person name="Baugh L.R."/>
            <person name="Kiontke K."/>
            <person name="Gunsalus K."/>
            <person name="Fitch D.H."/>
            <person name="Piano F."/>
        </authorList>
    </citation>
    <scope>NUCLEOTIDE SEQUENCE [LARGE SCALE GENOMIC DNA]</scope>
    <source>
        <strain evidence="10">PF1309</strain>
    </source>
</reference>
<dbReference type="Proteomes" id="UP000218231">
    <property type="component" value="Unassembled WGS sequence"/>
</dbReference>
<dbReference type="SMART" id="SM00268">
    <property type="entry name" value="ACTIN"/>
    <property type="match status" value="1"/>
</dbReference>
<name>A0A2A2KTU8_9BILA</name>
<keyword evidence="4" id="KW-0547">Nucleotide-binding</keyword>
<sequence>MADEEVSAIVIDNGSGMCKVGFAGDIAPRVAFPSIIGRPKYKRDRIFKLPQKETYVGDEAQSKRGVLKLKYPIKHGIVTDWDDMEKIWHHTFYNELRVAPEKYPVLLTEAPLNPRANREKMAQIMFETFNTPAIYVAIDGVLPLFASGRTDGIVLSSGDGVTYAIPIHEGYPLPHAIQRLNLAGRDLTDYFMRILNRCGYSFMSTAEFEIVRDIKERLCYVPFDFEREMRSAIRRFSPINKCYELPDGQTITVGDGRFRCPEALFDPSLIGIDCPGIHEMIHKSIKKCDVRLWEDLYSNIVLSGGTTMFTGLKDRLQKEITALAPSTMEINIIAPPDRNCSTWLGGSVLASLFTFQKMWISKLEYDESGPSIVHRKCL</sequence>
<comment type="caution">
    <text evidence="10">The sequence shown here is derived from an EMBL/GenBank/DDBJ whole genome shotgun (WGS) entry which is preliminary data.</text>
</comment>
<dbReference type="PROSITE" id="PS00406">
    <property type="entry name" value="ACTINS_1"/>
    <property type="match status" value="1"/>
</dbReference>
<comment type="catalytic activity">
    <reaction evidence="8">
        <text>ATP + H2O = ADP + phosphate + H(+)</text>
        <dbReference type="Rhea" id="RHEA:13065"/>
        <dbReference type="ChEBI" id="CHEBI:15377"/>
        <dbReference type="ChEBI" id="CHEBI:15378"/>
        <dbReference type="ChEBI" id="CHEBI:30616"/>
        <dbReference type="ChEBI" id="CHEBI:43474"/>
        <dbReference type="ChEBI" id="CHEBI:456216"/>
    </reaction>
</comment>
<dbReference type="InterPro" id="IPR004000">
    <property type="entry name" value="Actin"/>
</dbReference>
<comment type="subcellular location">
    <subcellularLocation>
        <location evidence="1">Cytoplasm</location>
        <location evidence="1">Cytoskeleton</location>
    </subcellularLocation>
</comment>
<evidence type="ECO:0000256" key="4">
    <source>
        <dbReference type="ARBA" id="ARBA00022741"/>
    </source>
</evidence>
<dbReference type="InterPro" id="IPR020902">
    <property type="entry name" value="Actin/actin-like_CS"/>
</dbReference>
<dbReference type="AlphaFoldDB" id="A0A2A2KTU8"/>
<accession>A0A2A2KTU8</accession>
<dbReference type="Gene3D" id="3.30.420.40">
    <property type="match status" value="2"/>
</dbReference>
<keyword evidence="3" id="KW-0963">Cytoplasm</keyword>
<dbReference type="GO" id="GO:0005856">
    <property type="term" value="C:cytoskeleton"/>
    <property type="evidence" value="ECO:0007669"/>
    <property type="project" value="UniProtKB-SubCell"/>
</dbReference>
<dbReference type="STRING" id="2018661.A0A2A2KTU8"/>
<dbReference type="FunFam" id="3.30.420.40:FF:000291">
    <property type="entry name" value="Actin, alpha skeletal muscle"/>
    <property type="match status" value="1"/>
</dbReference>
<dbReference type="Gene3D" id="3.90.640.10">
    <property type="entry name" value="Actin, Chain A, domain 4"/>
    <property type="match status" value="1"/>
</dbReference>